<proteinExistence type="predicted"/>
<gene>
    <name evidence="1" type="ORF">COEREDRAFT_23324</name>
</gene>
<feature type="non-terminal residue" evidence="1">
    <location>
        <position position="101"/>
    </location>
</feature>
<organism evidence="1 2">
    <name type="scientific">Coemansia reversa (strain ATCC 12441 / NRRL 1564)</name>
    <dbReference type="NCBI Taxonomy" id="763665"/>
    <lineage>
        <taxon>Eukaryota</taxon>
        <taxon>Fungi</taxon>
        <taxon>Fungi incertae sedis</taxon>
        <taxon>Zoopagomycota</taxon>
        <taxon>Kickxellomycotina</taxon>
        <taxon>Kickxellomycetes</taxon>
        <taxon>Kickxellales</taxon>
        <taxon>Kickxellaceae</taxon>
        <taxon>Coemansia</taxon>
    </lineage>
</organism>
<protein>
    <submittedName>
        <fullName evidence="1">Uncharacterized protein</fullName>
    </submittedName>
</protein>
<dbReference type="PANTHER" id="PTHR12507">
    <property type="entry name" value="REDUCED GROWTH PHENOTYPE 1 RGP1, YEAST -RELATED"/>
    <property type="match status" value="1"/>
</dbReference>
<dbReference type="AlphaFoldDB" id="A0A2G5B371"/>
<evidence type="ECO:0000313" key="2">
    <source>
        <dbReference type="Proteomes" id="UP000242474"/>
    </source>
</evidence>
<dbReference type="Pfam" id="PF08737">
    <property type="entry name" value="Rgp1"/>
    <property type="match status" value="1"/>
</dbReference>
<name>A0A2G5B371_COERN</name>
<sequence length="101" mass="11207">FSLSQNGRAVASVWLPRRAYQLGDMVVGKICLHPEAATIYHVSIWLESAEKVSDKLASYDPDRTEELTRKIYAEHHELCRGLSTLGFSLALPQTAAASFKS</sequence>
<accession>A0A2G5B371</accession>
<dbReference type="OrthoDB" id="1918at2759"/>
<dbReference type="EMBL" id="KZ303537">
    <property type="protein sequence ID" value="PIA13446.1"/>
    <property type="molecule type" value="Genomic_DNA"/>
</dbReference>
<dbReference type="STRING" id="763665.A0A2G5B371"/>
<dbReference type="Proteomes" id="UP000242474">
    <property type="component" value="Unassembled WGS sequence"/>
</dbReference>
<evidence type="ECO:0000313" key="1">
    <source>
        <dbReference type="EMBL" id="PIA13446.1"/>
    </source>
</evidence>
<keyword evidence="2" id="KW-1185">Reference proteome</keyword>
<feature type="non-terminal residue" evidence="1">
    <location>
        <position position="1"/>
    </location>
</feature>
<dbReference type="InterPro" id="IPR014848">
    <property type="entry name" value="Rgp1"/>
</dbReference>
<reference evidence="1 2" key="1">
    <citation type="journal article" date="2015" name="Genome Biol. Evol.">
        <title>Phylogenomic analyses indicate that early fungi evolved digesting cell walls of algal ancestors of land plants.</title>
        <authorList>
            <person name="Chang Y."/>
            <person name="Wang S."/>
            <person name="Sekimoto S."/>
            <person name="Aerts A.L."/>
            <person name="Choi C."/>
            <person name="Clum A."/>
            <person name="LaButti K.M."/>
            <person name="Lindquist E.A."/>
            <person name="Yee Ngan C."/>
            <person name="Ohm R.A."/>
            <person name="Salamov A.A."/>
            <person name="Grigoriev I.V."/>
            <person name="Spatafora J.W."/>
            <person name="Berbee M.L."/>
        </authorList>
    </citation>
    <scope>NUCLEOTIDE SEQUENCE [LARGE SCALE GENOMIC DNA]</scope>
    <source>
        <strain evidence="1 2">NRRL 1564</strain>
    </source>
</reference>